<dbReference type="PROSITE" id="PS50082">
    <property type="entry name" value="WD_REPEATS_2"/>
    <property type="match status" value="1"/>
</dbReference>
<keyword evidence="3" id="KW-0677">Repeat</keyword>
<dbReference type="GO" id="GO:0032956">
    <property type="term" value="P:regulation of actin cytoskeleton organization"/>
    <property type="evidence" value="ECO:0007669"/>
    <property type="project" value="TreeGrafter"/>
</dbReference>
<evidence type="ECO:0000256" key="3">
    <source>
        <dbReference type="RuleBase" id="RU369068"/>
    </source>
</evidence>
<dbReference type="PANTHER" id="PTHR19842">
    <property type="entry name" value="G BETA-LIKE PROTEIN GBL"/>
    <property type="match status" value="1"/>
</dbReference>
<keyword evidence="3" id="KW-0963">Cytoplasm</keyword>
<keyword evidence="2 3" id="KW-0853">WD repeat</keyword>
<comment type="subcellular location">
    <subcellularLocation>
        <location evidence="3">Cytoplasm</location>
    </subcellularLocation>
</comment>
<dbReference type="GO" id="GO:0031931">
    <property type="term" value="C:TORC1 complex"/>
    <property type="evidence" value="ECO:0007669"/>
    <property type="project" value="UniProtKB-UniRule"/>
</dbReference>
<dbReference type="InterPro" id="IPR001680">
    <property type="entry name" value="WD40_rpt"/>
</dbReference>
<sequence length="197" mass="22303">NMDRKRAPLPPPLPSFVLRSFASGVTCVKYDLRDSLRLYAAEQEGSVYLYNLRTRQPILALPDAHRSTILGLSQLIDRNKLVTFSKDGFVKIWNDNGQCEWTYQTHHCSFSNCDIISPNLILAPIGNNNSTIAAFDYQCSNPIVKNFTPLSTDINNGMVMKLRVYDNRLLFVVYESGSLNVFDILTTKQLDAYQITS</sequence>
<evidence type="ECO:0000313" key="5">
    <source>
        <dbReference type="Proteomes" id="UP000676336"/>
    </source>
</evidence>
<proteinExistence type="inferred from homology"/>
<evidence type="ECO:0000313" key="4">
    <source>
        <dbReference type="EMBL" id="CAF5218183.1"/>
    </source>
</evidence>
<feature type="non-terminal residue" evidence="4">
    <location>
        <position position="197"/>
    </location>
</feature>
<dbReference type="InterPro" id="IPR037588">
    <property type="entry name" value="MLST8"/>
</dbReference>
<feature type="non-terminal residue" evidence="4">
    <location>
        <position position="1"/>
    </location>
</feature>
<dbReference type="Proteomes" id="UP000676336">
    <property type="component" value="Unassembled WGS sequence"/>
</dbReference>
<evidence type="ECO:0000256" key="2">
    <source>
        <dbReference type="PROSITE-ProRule" id="PRU00221"/>
    </source>
</evidence>
<evidence type="ECO:0000256" key="1">
    <source>
        <dbReference type="ARBA" id="ARBA00009890"/>
    </source>
</evidence>
<dbReference type="Gene3D" id="2.130.10.10">
    <property type="entry name" value="YVTN repeat-like/Quinoprotein amine dehydrogenase"/>
    <property type="match status" value="1"/>
</dbReference>
<feature type="repeat" description="WD" evidence="2">
    <location>
        <begin position="62"/>
        <end position="94"/>
    </location>
</feature>
<comment type="caution">
    <text evidence="4">The sequence shown here is derived from an EMBL/GenBank/DDBJ whole genome shotgun (WGS) entry which is preliminary data.</text>
</comment>
<accession>A0A8S3JLJ5</accession>
<comment type="similarity">
    <text evidence="1 3">Belongs to the WD repeat LST8 family.</text>
</comment>
<dbReference type="InterPro" id="IPR036322">
    <property type="entry name" value="WD40_repeat_dom_sf"/>
</dbReference>
<comment type="function">
    <text evidence="3">Subunit of TORC1 and TORC2, which regulate cell growth and survival in response to nutrient and hormonal signals.</text>
</comment>
<comment type="subunit">
    <text evidence="3">Part of TORC1 complex. Part of the TORC2 complex.</text>
</comment>
<dbReference type="EMBL" id="CAJOBI010346445">
    <property type="protein sequence ID" value="CAF5218183.1"/>
    <property type="molecule type" value="Genomic_DNA"/>
</dbReference>
<organism evidence="4 5">
    <name type="scientific">Rotaria magnacalcarata</name>
    <dbReference type="NCBI Taxonomy" id="392030"/>
    <lineage>
        <taxon>Eukaryota</taxon>
        <taxon>Metazoa</taxon>
        <taxon>Spiralia</taxon>
        <taxon>Gnathifera</taxon>
        <taxon>Rotifera</taxon>
        <taxon>Eurotatoria</taxon>
        <taxon>Bdelloidea</taxon>
        <taxon>Philodinida</taxon>
        <taxon>Philodinidae</taxon>
        <taxon>Rotaria</taxon>
    </lineage>
</organism>
<dbReference type="AlphaFoldDB" id="A0A8S3JLJ5"/>
<dbReference type="SMART" id="SM00320">
    <property type="entry name" value="WD40"/>
    <property type="match status" value="3"/>
</dbReference>
<dbReference type="GO" id="GO:0031929">
    <property type="term" value="P:TOR signaling"/>
    <property type="evidence" value="ECO:0007669"/>
    <property type="project" value="UniProtKB-UniRule"/>
</dbReference>
<dbReference type="GO" id="GO:0005737">
    <property type="term" value="C:cytoplasm"/>
    <property type="evidence" value="ECO:0007669"/>
    <property type="project" value="UniProtKB-SubCell"/>
</dbReference>
<dbReference type="PANTHER" id="PTHR19842:SF0">
    <property type="entry name" value="TARGET OF RAPAMYCIN COMPLEX SUBUNIT LST8"/>
    <property type="match status" value="1"/>
</dbReference>
<dbReference type="GO" id="GO:0031932">
    <property type="term" value="C:TORC2 complex"/>
    <property type="evidence" value="ECO:0007669"/>
    <property type="project" value="UniProtKB-UniRule"/>
</dbReference>
<gene>
    <name evidence="4" type="ORF">SMN809_LOCUS80832</name>
</gene>
<name>A0A8S3JLJ5_9BILA</name>
<dbReference type="SUPFAM" id="SSF50978">
    <property type="entry name" value="WD40 repeat-like"/>
    <property type="match status" value="1"/>
</dbReference>
<dbReference type="InterPro" id="IPR015943">
    <property type="entry name" value="WD40/YVTN_repeat-like_dom_sf"/>
</dbReference>
<protein>
    <recommendedName>
        <fullName evidence="3">Target of rapamycin complex subunit lst8</fullName>
        <shortName evidence="3">TORC subunit lst8</shortName>
    </recommendedName>
</protein>
<reference evidence="4" key="1">
    <citation type="submission" date="2021-02" db="EMBL/GenBank/DDBJ databases">
        <authorList>
            <person name="Nowell W R."/>
        </authorList>
    </citation>
    <scope>NUCLEOTIDE SEQUENCE</scope>
</reference>